<dbReference type="InterPro" id="IPR036179">
    <property type="entry name" value="Ig-like_dom_sf"/>
</dbReference>
<evidence type="ECO:0000313" key="5">
    <source>
        <dbReference type="Proteomes" id="UP001148018"/>
    </source>
</evidence>
<dbReference type="GO" id="GO:0005886">
    <property type="term" value="C:plasma membrane"/>
    <property type="evidence" value="ECO:0007669"/>
    <property type="project" value="InterPro"/>
</dbReference>
<evidence type="ECO:0000313" key="4">
    <source>
        <dbReference type="EMBL" id="KAJ3582597.1"/>
    </source>
</evidence>
<feature type="region of interest" description="Disordered" evidence="1">
    <location>
        <begin position="247"/>
        <end position="322"/>
    </location>
</feature>
<evidence type="ECO:0000256" key="2">
    <source>
        <dbReference type="SAM" id="Phobius"/>
    </source>
</evidence>
<reference evidence="4" key="1">
    <citation type="submission" date="2022-07" db="EMBL/GenBank/DDBJ databases">
        <title>Chromosome-level genome of Muraenolepis orangiensis.</title>
        <authorList>
            <person name="Kim J."/>
        </authorList>
    </citation>
    <scope>NUCLEOTIDE SEQUENCE</scope>
    <source>
        <strain evidence="4">KU_S4_2022</strain>
        <tissue evidence="4">Muscle</tissue>
    </source>
</reference>
<keyword evidence="5" id="KW-1185">Reference proteome</keyword>
<dbReference type="SMART" id="SM00409">
    <property type="entry name" value="IG"/>
    <property type="match status" value="1"/>
</dbReference>
<keyword evidence="2" id="KW-1133">Transmembrane helix</keyword>
<dbReference type="InterPro" id="IPR003599">
    <property type="entry name" value="Ig_sub"/>
</dbReference>
<dbReference type="SUPFAM" id="SSF48726">
    <property type="entry name" value="Immunoglobulin"/>
    <property type="match status" value="1"/>
</dbReference>
<dbReference type="InterPro" id="IPR013783">
    <property type="entry name" value="Ig-like_fold"/>
</dbReference>
<dbReference type="InterPro" id="IPR007110">
    <property type="entry name" value="Ig-like_dom"/>
</dbReference>
<dbReference type="EMBL" id="JANIIK010000926">
    <property type="protein sequence ID" value="KAJ3582597.1"/>
    <property type="molecule type" value="Genomic_DNA"/>
</dbReference>
<feature type="compositionally biased region" description="Acidic residues" evidence="1">
    <location>
        <begin position="280"/>
        <end position="319"/>
    </location>
</feature>
<dbReference type="GO" id="GO:0038023">
    <property type="term" value="F:signaling receptor activity"/>
    <property type="evidence" value="ECO:0007669"/>
    <property type="project" value="InterPro"/>
</dbReference>
<dbReference type="PANTHER" id="PTHR37996:SF1">
    <property type="entry name" value="B- AND T-LYMPHOCYTE ATTENUATOR"/>
    <property type="match status" value="1"/>
</dbReference>
<feature type="non-terminal residue" evidence="4">
    <location>
        <position position="1"/>
    </location>
</feature>
<feature type="transmembrane region" description="Helical" evidence="2">
    <location>
        <begin position="219"/>
        <end position="238"/>
    </location>
</feature>
<dbReference type="Gene3D" id="2.60.40.10">
    <property type="entry name" value="Immunoglobulins"/>
    <property type="match status" value="1"/>
</dbReference>
<dbReference type="OrthoDB" id="9947981at2759"/>
<organism evidence="4 5">
    <name type="scientific">Muraenolepis orangiensis</name>
    <name type="common">Patagonian moray cod</name>
    <dbReference type="NCBI Taxonomy" id="630683"/>
    <lineage>
        <taxon>Eukaryota</taxon>
        <taxon>Metazoa</taxon>
        <taxon>Chordata</taxon>
        <taxon>Craniata</taxon>
        <taxon>Vertebrata</taxon>
        <taxon>Euteleostomi</taxon>
        <taxon>Actinopterygii</taxon>
        <taxon>Neopterygii</taxon>
        <taxon>Teleostei</taxon>
        <taxon>Neoteleostei</taxon>
        <taxon>Acanthomorphata</taxon>
        <taxon>Zeiogadaria</taxon>
        <taxon>Gadariae</taxon>
        <taxon>Gadiformes</taxon>
        <taxon>Muraenolepidoidei</taxon>
        <taxon>Muraenolepididae</taxon>
        <taxon>Muraenolepis</taxon>
    </lineage>
</organism>
<dbReference type="Proteomes" id="UP001148018">
    <property type="component" value="Unassembled WGS sequence"/>
</dbReference>
<feature type="transmembrane region" description="Helical" evidence="2">
    <location>
        <begin position="52"/>
        <end position="75"/>
    </location>
</feature>
<name>A0A9Q0I142_9TELE</name>
<dbReference type="InterPro" id="IPR039257">
    <property type="entry name" value="BTLA"/>
</dbReference>
<dbReference type="GO" id="GO:0002768">
    <property type="term" value="P:immune response-regulating cell surface receptor signaling pathway"/>
    <property type="evidence" value="ECO:0007669"/>
    <property type="project" value="InterPro"/>
</dbReference>
<dbReference type="PROSITE" id="PS50835">
    <property type="entry name" value="IG_LIKE"/>
    <property type="match status" value="1"/>
</dbReference>
<keyword evidence="2" id="KW-0812">Transmembrane</keyword>
<protein>
    <recommendedName>
        <fullName evidence="3">Ig-like domain-containing protein</fullName>
    </recommendedName>
</protein>
<sequence length="354" mass="39469">EAEDTTSRRLCFLPLLSLTTMRRLCFLPLLSLTTMRRLCSLPLLSLTTMRRLCFLLLLLSLTTGGVCSAICSPQINVRRNQGFLVRPGHSLEVPCPVSFCPNEKPAVFWNKTTTRQSEGQGDRTTTAFQTRWDNLTEASGVFYLVFTRLLNNDSGEYRCETMFTKGHFINITVTESPEITTVMFDQGDNESPEVTTVMFDQGDNATGAEPSGGTTLRTYLWASGVVLCVVGTIVLPVVSMKRCPGHRRTTPACLPQHPVQKPSTASRTSRNDRLYGRREEEEEEDEEDGEEEKGEEDEEEGEEEEGEEDKEEGEEEEGSDWYAALNHESLAATSSMRHGSDGSTVVYAAVVHRS</sequence>
<proteinExistence type="predicted"/>
<dbReference type="PANTHER" id="PTHR37996">
    <property type="entry name" value="B- AND T-LYMPHOCYTE ATTENUATOR"/>
    <property type="match status" value="1"/>
</dbReference>
<gene>
    <name evidence="4" type="ORF">NHX12_000451</name>
</gene>
<accession>A0A9Q0I142</accession>
<feature type="domain" description="Ig-like" evidence="3">
    <location>
        <begin position="73"/>
        <end position="180"/>
    </location>
</feature>
<evidence type="ECO:0000259" key="3">
    <source>
        <dbReference type="PROSITE" id="PS50835"/>
    </source>
</evidence>
<evidence type="ECO:0000256" key="1">
    <source>
        <dbReference type="SAM" id="MobiDB-lite"/>
    </source>
</evidence>
<comment type="caution">
    <text evidence="4">The sequence shown here is derived from an EMBL/GenBank/DDBJ whole genome shotgun (WGS) entry which is preliminary data.</text>
</comment>
<feature type="compositionally biased region" description="Basic and acidic residues" evidence="1">
    <location>
        <begin position="269"/>
        <end position="279"/>
    </location>
</feature>
<keyword evidence="2" id="KW-0472">Membrane</keyword>
<dbReference type="AlphaFoldDB" id="A0A9Q0I142"/>